<dbReference type="PANTHER" id="PTHR43581">
    <property type="entry name" value="ATP/GTP PHOSPHATASE"/>
    <property type="match status" value="1"/>
</dbReference>
<keyword evidence="2" id="KW-0378">Hydrolase</keyword>
<feature type="domain" description="Endonuclease GajA/Old nuclease/RecF-like AAA" evidence="1">
    <location>
        <begin position="1"/>
        <end position="322"/>
    </location>
</feature>
<sequence>MPLTRLMIKNFKSIKHCDISLSELNVLIGENGTGKTNLLDAIDYFYRNLTNSDISLDVFDENNRFSNEVRIALTYDLSEFVKISKSNTEDSLDFNQEEPTEQSRYNGYYKEIISIASKSPNKKVCVELVQIKGRAIRWNYSYEERFIFKSLFPVFYIDTRNLDVTEWEHIWDILGDLAKVSNSERKNIAEKINGVLLDRSHETSKKLKIISDIFEKANVNVKPAMAKDFATLLAKTYFSGHNIQQKGRHLNYYSTGTNSVKYIELLLQSIDALSRIKMKEPLVLFDEPEISLHTSYLDELSEAIIGVNSKLSILVSTHSSRLTKNLITSSDRINLYNVKLIDKYSSIYRMKKFPLYSPTSKYRVADDHINAYFSKVNLFVEGETELELFSNPYLRILFPQLKRVDVFKAVSDKPVLNIMSPKLTNSQVPYICLIDVDKAISYDKNKKRFALKREYFPKNKNERFRYRNKHEHEPYLYFQRKRIDAMQNKLHVHYSLPFLSCSDPNYHAFISAVQQYLLAYNIFCLSTTIEGALINDVTMGFAFEFLKKRSQQDDFEKFNLYWDGLSKNKKINFLRILFNGKSDLLKSEKNLKSVDDNLKNILDKIGIGDKTSGWVSNYLDCFFQAVTQMGDSFSEKNFARYLEDESRKKKLLEVFEKNFFELYSLMEILCDIINKE</sequence>
<dbReference type="SUPFAM" id="SSF52540">
    <property type="entry name" value="P-loop containing nucleoside triphosphate hydrolases"/>
    <property type="match status" value="1"/>
</dbReference>
<dbReference type="InterPro" id="IPR051396">
    <property type="entry name" value="Bact_Antivir_Def_Nuclease"/>
</dbReference>
<reference evidence="2" key="2">
    <citation type="submission" date="2021-04" db="EMBL/GenBank/DDBJ databases">
        <authorList>
            <person name="Gilroy R."/>
        </authorList>
    </citation>
    <scope>NUCLEOTIDE SEQUENCE</scope>
    <source>
        <strain evidence="2">5933</strain>
    </source>
</reference>
<dbReference type="AlphaFoldDB" id="A0A9D2Q650"/>
<accession>A0A9D2Q650</accession>
<dbReference type="PANTHER" id="PTHR43581:SF2">
    <property type="entry name" value="EXCINUCLEASE ATPASE SUBUNIT"/>
    <property type="match status" value="1"/>
</dbReference>
<proteinExistence type="predicted"/>
<dbReference type="GO" id="GO:0004519">
    <property type="term" value="F:endonuclease activity"/>
    <property type="evidence" value="ECO:0007669"/>
    <property type="project" value="UniProtKB-KW"/>
</dbReference>
<reference evidence="2" key="1">
    <citation type="journal article" date="2021" name="PeerJ">
        <title>Extensive microbial diversity within the chicken gut microbiome revealed by metagenomics and culture.</title>
        <authorList>
            <person name="Gilroy R."/>
            <person name="Ravi A."/>
            <person name="Getino M."/>
            <person name="Pursley I."/>
            <person name="Horton D.L."/>
            <person name="Alikhan N.F."/>
            <person name="Baker D."/>
            <person name="Gharbi K."/>
            <person name="Hall N."/>
            <person name="Watson M."/>
            <person name="Adriaenssens E.M."/>
            <person name="Foster-Nyarko E."/>
            <person name="Jarju S."/>
            <person name="Secka A."/>
            <person name="Antonio M."/>
            <person name="Oren A."/>
            <person name="Chaudhuri R.R."/>
            <person name="La Ragione R."/>
            <person name="Hildebrand F."/>
            <person name="Pallen M.J."/>
        </authorList>
    </citation>
    <scope>NUCLEOTIDE SEQUENCE</scope>
    <source>
        <strain evidence="2">5933</strain>
    </source>
</reference>
<evidence type="ECO:0000313" key="2">
    <source>
        <dbReference type="EMBL" id="HJC72125.1"/>
    </source>
</evidence>
<dbReference type="Pfam" id="PF13175">
    <property type="entry name" value="AAA_15"/>
    <property type="match status" value="1"/>
</dbReference>
<evidence type="ECO:0000313" key="3">
    <source>
        <dbReference type="Proteomes" id="UP000823918"/>
    </source>
</evidence>
<organism evidence="2 3">
    <name type="scientific">Candidatus Ruthenibacterium merdavium</name>
    <dbReference type="NCBI Taxonomy" id="2838752"/>
    <lineage>
        <taxon>Bacteria</taxon>
        <taxon>Bacillati</taxon>
        <taxon>Bacillota</taxon>
        <taxon>Clostridia</taxon>
        <taxon>Eubacteriales</taxon>
        <taxon>Oscillospiraceae</taxon>
        <taxon>Ruthenibacterium</taxon>
    </lineage>
</organism>
<protein>
    <submittedName>
        <fullName evidence="2">Retron Eco8 family effector endonuclease</fullName>
    </submittedName>
</protein>
<dbReference type="InterPro" id="IPR027417">
    <property type="entry name" value="P-loop_NTPase"/>
</dbReference>
<dbReference type="NCBIfam" id="NF038234">
    <property type="entry name" value="retron_eff_Eco8"/>
    <property type="match status" value="1"/>
</dbReference>
<dbReference type="EMBL" id="DWWA01000023">
    <property type="protein sequence ID" value="HJC72125.1"/>
    <property type="molecule type" value="Genomic_DNA"/>
</dbReference>
<name>A0A9D2Q650_9FIRM</name>
<comment type="caution">
    <text evidence="2">The sequence shown here is derived from an EMBL/GenBank/DDBJ whole genome shotgun (WGS) entry which is preliminary data.</text>
</comment>
<dbReference type="InterPro" id="IPR041685">
    <property type="entry name" value="AAA_GajA/Old/RecF-like"/>
</dbReference>
<dbReference type="Gene3D" id="3.40.50.300">
    <property type="entry name" value="P-loop containing nucleotide triphosphate hydrolases"/>
    <property type="match status" value="1"/>
</dbReference>
<dbReference type="Proteomes" id="UP000823918">
    <property type="component" value="Unassembled WGS sequence"/>
</dbReference>
<keyword evidence="2" id="KW-0255">Endonuclease</keyword>
<keyword evidence="2" id="KW-0540">Nuclease</keyword>
<gene>
    <name evidence="2" type="ORF">H9698_04940</name>
</gene>
<evidence type="ECO:0000259" key="1">
    <source>
        <dbReference type="Pfam" id="PF13175"/>
    </source>
</evidence>